<proteinExistence type="predicted"/>
<comment type="caution">
    <text evidence="2">The sequence shown here is derived from an EMBL/GenBank/DDBJ whole genome shotgun (WGS) entry which is preliminary data.</text>
</comment>
<feature type="compositionally biased region" description="Low complexity" evidence="1">
    <location>
        <begin position="92"/>
        <end position="104"/>
    </location>
</feature>
<feature type="compositionally biased region" description="Pro residues" evidence="1">
    <location>
        <begin position="116"/>
        <end position="125"/>
    </location>
</feature>
<feature type="region of interest" description="Disordered" evidence="1">
    <location>
        <begin position="67"/>
        <end position="204"/>
    </location>
</feature>
<sequence>MDPRRHHPDASSNYSGSTGSVWSTSDSASFVYIDDPDWVWGYEGVRGAVTRKDDRQDDRRVRFAAHFLRGPFAGHKSKKHSSSHQHRDSDSRSNYSSSSGSSSSTRRHRQFSRGPSPMPPPPPHGYPGSPHPQQHPQQFNNFHPGPPMGMGQPPPPPQMMPGPPPQPGFEAGFIQLGGGGGGPPPHQDPVWGHDAQYNGEPEVY</sequence>
<dbReference type="Proteomes" id="UP000286045">
    <property type="component" value="Unassembled WGS sequence"/>
</dbReference>
<protein>
    <submittedName>
        <fullName evidence="2">Uncharacterized protein</fullName>
    </submittedName>
</protein>
<reference evidence="2 3" key="1">
    <citation type="submission" date="2018-12" db="EMBL/GenBank/DDBJ databases">
        <title>Draft genome sequence of Xylaria grammica IHI A82.</title>
        <authorList>
            <person name="Buettner E."/>
            <person name="Kellner H."/>
        </authorList>
    </citation>
    <scope>NUCLEOTIDE SEQUENCE [LARGE SCALE GENOMIC DNA]</scope>
    <source>
        <strain evidence="2 3">IHI A82</strain>
    </source>
</reference>
<organism evidence="2 3">
    <name type="scientific">Xylaria grammica</name>
    <dbReference type="NCBI Taxonomy" id="363999"/>
    <lineage>
        <taxon>Eukaryota</taxon>
        <taxon>Fungi</taxon>
        <taxon>Dikarya</taxon>
        <taxon>Ascomycota</taxon>
        <taxon>Pezizomycotina</taxon>
        <taxon>Sordariomycetes</taxon>
        <taxon>Xylariomycetidae</taxon>
        <taxon>Xylariales</taxon>
        <taxon>Xylariaceae</taxon>
        <taxon>Xylaria</taxon>
    </lineage>
</organism>
<keyword evidence="3" id="KW-1185">Reference proteome</keyword>
<feature type="compositionally biased region" description="Basic residues" evidence="1">
    <location>
        <begin position="75"/>
        <end position="84"/>
    </location>
</feature>
<feature type="region of interest" description="Disordered" evidence="1">
    <location>
        <begin position="1"/>
        <end position="21"/>
    </location>
</feature>
<feature type="compositionally biased region" description="Low complexity" evidence="1">
    <location>
        <begin position="126"/>
        <end position="143"/>
    </location>
</feature>
<dbReference type="AlphaFoldDB" id="A0A439CR48"/>
<name>A0A439CR48_9PEZI</name>
<evidence type="ECO:0000256" key="1">
    <source>
        <dbReference type="SAM" id="MobiDB-lite"/>
    </source>
</evidence>
<evidence type="ECO:0000313" key="3">
    <source>
        <dbReference type="Proteomes" id="UP000286045"/>
    </source>
</evidence>
<dbReference type="EMBL" id="RYZI01000547">
    <property type="protein sequence ID" value="RWA04571.1"/>
    <property type="molecule type" value="Genomic_DNA"/>
</dbReference>
<feature type="compositionally biased region" description="Pro residues" evidence="1">
    <location>
        <begin position="144"/>
        <end position="167"/>
    </location>
</feature>
<feature type="compositionally biased region" description="Polar residues" evidence="1">
    <location>
        <begin position="10"/>
        <end position="21"/>
    </location>
</feature>
<gene>
    <name evidence="2" type="ORF">EKO27_g10534</name>
</gene>
<evidence type="ECO:0000313" key="2">
    <source>
        <dbReference type="EMBL" id="RWA04571.1"/>
    </source>
</evidence>
<accession>A0A439CR48</accession>